<gene>
    <name evidence="5" type="ORF">ACFOX0_26260</name>
</gene>
<evidence type="ECO:0000256" key="1">
    <source>
        <dbReference type="SAM" id="MobiDB-lite"/>
    </source>
</evidence>
<dbReference type="Gene3D" id="3.30.70.2650">
    <property type="match status" value="1"/>
</dbReference>
<dbReference type="PANTHER" id="PTHR30319">
    <property type="entry name" value="PHENYLACETIC ACID REGULATOR-RELATED TRANSCRIPTIONAL REPRESSOR"/>
    <property type="match status" value="1"/>
</dbReference>
<dbReference type="Gene3D" id="1.20.58.1460">
    <property type="match status" value="1"/>
</dbReference>
<sequence length="287" mass="31656">MTSTSARAPDGTDRGPRTPGAARGPSARAYLLLVLGDCVLDEDDGAWTQTVVDALDLVGFEEKAVRQALARTAAAGLLAPVRLGRRTRWQLTPAGRDALTAAKGRLFATGPESDWTGDWLLLLTTVPETHRNLRHRLRTALGWAGFGSLGPGVWLSPHPSRAAEARQVLDDLGEAVHGTLLQARLTDDGERQHLAAQAWNVADLDRQYRAFTERFADPSPATPDQALAELAHLVHQWRRLLLADPGLPPDLLPDGWSGEAARRVLLDRRARWRPLARTWWQERERRG</sequence>
<evidence type="ECO:0000313" key="5">
    <source>
        <dbReference type="EMBL" id="MFC4109421.1"/>
    </source>
</evidence>
<dbReference type="InterPro" id="IPR011965">
    <property type="entry name" value="PaaX_trns_reg"/>
</dbReference>
<dbReference type="PIRSF" id="PIRSF020623">
    <property type="entry name" value="PaaX"/>
    <property type="match status" value="1"/>
</dbReference>
<comment type="caution">
    <text evidence="5">The sequence shown here is derived from an EMBL/GenBank/DDBJ whole genome shotgun (WGS) entry which is preliminary data.</text>
</comment>
<name>A0ABV8KUS8_9ACTN</name>
<feature type="domain" description="Transcriptional repressor PaaX-like N-terminal" evidence="2">
    <location>
        <begin position="27"/>
        <end position="93"/>
    </location>
</feature>
<evidence type="ECO:0000259" key="4">
    <source>
        <dbReference type="Pfam" id="PF20803"/>
    </source>
</evidence>
<organism evidence="5 6">
    <name type="scientific">Micromonospora zhanjiangensis</name>
    <dbReference type="NCBI Taxonomy" id="1522057"/>
    <lineage>
        <taxon>Bacteria</taxon>
        <taxon>Bacillati</taxon>
        <taxon>Actinomycetota</taxon>
        <taxon>Actinomycetes</taxon>
        <taxon>Micromonosporales</taxon>
        <taxon>Micromonosporaceae</taxon>
        <taxon>Micromonospora</taxon>
    </lineage>
</organism>
<dbReference type="Pfam" id="PF20803">
    <property type="entry name" value="PaaX_M"/>
    <property type="match status" value="1"/>
</dbReference>
<feature type="region of interest" description="Disordered" evidence="1">
    <location>
        <begin position="1"/>
        <end position="23"/>
    </location>
</feature>
<dbReference type="Proteomes" id="UP001595868">
    <property type="component" value="Unassembled WGS sequence"/>
</dbReference>
<dbReference type="Pfam" id="PF07848">
    <property type="entry name" value="PaaX"/>
    <property type="match status" value="1"/>
</dbReference>
<evidence type="ECO:0000259" key="3">
    <source>
        <dbReference type="Pfam" id="PF08223"/>
    </source>
</evidence>
<feature type="domain" description="Transcriptional repressor PaaX-like C-terminal" evidence="3">
    <location>
        <begin position="199"/>
        <end position="281"/>
    </location>
</feature>
<dbReference type="InterPro" id="IPR012906">
    <property type="entry name" value="PaaX-like_N"/>
</dbReference>
<dbReference type="RefSeq" id="WP_377550749.1">
    <property type="nucleotide sequence ID" value="NZ_JBHSBN010000024.1"/>
</dbReference>
<reference evidence="6" key="1">
    <citation type="journal article" date="2019" name="Int. J. Syst. Evol. Microbiol.">
        <title>The Global Catalogue of Microorganisms (GCM) 10K type strain sequencing project: providing services to taxonomists for standard genome sequencing and annotation.</title>
        <authorList>
            <consortium name="The Broad Institute Genomics Platform"/>
            <consortium name="The Broad Institute Genome Sequencing Center for Infectious Disease"/>
            <person name="Wu L."/>
            <person name="Ma J."/>
        </authorList>
    </citation>
    <scope>NUCLEOTIDE SEQUENCE [LARGE SCALE GENOMIC DNA]</scope>
    <source>
        <strain evidence="6">2902at01</strain>
    </source>
</reference>
<evidence type="ECO:0000313" key="6">
    <source>
        <dbReference type="Proteomes" id="UP001595868"/>
    </source>
</evidence>
<dbReference type="Gene3D" id="1.10.10.10">
    <property type="entry name" value="Winged helix-like DNA-binding domain superfamily/Winged helix DNA-binding domain"/>
    <property type="match status" value="1"/>
</dbReference>
<feature type="domain" description="Transcriptional repressor PaaX-like central Cas2-like" evidence="4">
    <location>
        <begin position="113"/>
        <end position="194"/>
    </location>
</feature>
<dbReference type="InterPro" id="IPR036388">
    <property type="entry name" value="WH-like_DNA-bd_sf"/>
</dbReference>
<accession>A0ABV8KUS8</accession>
<dbReference type="Pfam" id="PF08223">
    <property type="entry name" value="PaaX_C"/>
    <property type="match status" value="1"/>
</dbReference>
<dbReference type="InterPro" id="IPR048846">
    <property type="entry name" value="PaaX-like_central"/>
</dbReference>
<evidence type="ECO:0000259" key="2">
    <source>
        <dbReference type="Pfam" id="PF07848"/>
    </source>
</evidence>
<protein>
    <submittedName>
        <fullName evidence="5">PaaX family transcriptional regulator C-terminal domain-containing protein</fullName>
    </submittedName>
</protein>
<keyword evidence="6" id="KW-1185">Reference proteome</keyword>
<dbReference type="InterPro" id="IPR013225">
    <property type="entry name" value="PaaX_C"/>
</dbReference>
<proteinExistence type="predicted"/>
<dbReference type="PANTHER" id="PTHR30319:SF1">
    <property type="entry name" value="TRANSCRIPTIONAL REPRESSOR PAAX"/>
    <property type="match status" value="1"/>
</dbReference>
<dbReference type="EMBL" id="JBHSBN010000024">
    <property type="protein sequence ID" value="MFC4109421.1"/>
    <property type="molecule type" value="Genomic_DNA"/>
</dbReference>